<proteinExistence type="predicted"/>
<sequence length="903" mass="100846">EKFEEVNRAYEFLCSRRVSTLAGPDPKNIVLILQTQSIIFSRYSQELEPYKYAGYPMLVRTVQLETKDESLFSKTAGLLSAAAEVAYHTVKCSALNAEELRREGGLEALLEAFSRCSGILNKSSVPEDVAVQVSSNVLLCFTVAARFQSCRERVAQMATVISEVCRILYFKHLTKLCYTAAQCISALAADNDLQLQLIQHGALWHLLLFFFEYDYTMDEGGVERNEDTNQQEALNRLAREAVRACSRLGGYLSGDDATPSNNLVRASLSALLTPFVTRLMETVPPTEVLKSLNSNTRNPYLIWDNSTRLELLDYLNEQQKKQMKYGLSAVDPSFGAQFVYTIHKKELIVGNIFVRVYNEQPLFTIQNPKEFAQNLLSFIGSQVQYLHSKHSLPVQNSSIQAKFDDLEAVLEALGNLIKAYPGVEIMCVGHFKLLFSLLLLTNKPGIVMKSLLIIQFISGTKQCVDDLIQSEVLGSLLLLLLDATDTLDLVLGVLFGLMVNTGLVKEAFSKGCLVYLLQIFCSSFKSDSNEHIRSQAAENLNRIMSDRLVGPRIRTVLLKFLPPAIVDAFRESSTQPQMLFDSETQNPELIWNEDSRKVVTNSVKRMTSEFSSKQRADLNAVWVPPQADLEPIYAAANDELVVGGVFLRLFVSNPGWVLRKPKEFLIELLDTTLDHMNKDNVNTEHLETLVRAFSGLLRSQPLLADQLSGMGYLPRILKSMNFNDTVCRYGISLLHQAAMSQTCVESLSRLECIPPLQTSLVRRPELSEYICDTLSRLYASGVEDLVEQGLKCDLIPALLNILDPCIIRTPEEATVITSAVKANAVSALKSMSRSPFYGEKVNSILSKSDVWSQYKDQRHDLFLTNTQATGYLTGSSAISGSLTYQSYNSGSIPTPGKPPLWEY</sequence>
<reference evidence="1" key="1">
    <citation type="submission" date="2023-07" db="EMBL/GenBank/DDBJ databases">
        <title>Chromosome-level genome assembly of Artemia franciscana.</title>
        <authorList>
            <person name="Jo E."/>
        </authorList>
    </citation>
    <scope>NUCLEOTIDE SEQUENCE</scope>
    <source>
        <tissue evidence="1">Whole body</tissue>
    </source>
</reference>
<dbReference type="EMBL" id="JAVRJZ010000018">
    <property type="protein sequence ID" value="KAK2708864.1"/>
    <property type="molecule type" value="Genomic_DNA"/>
</dbReference>
<dbReference type="InterPro" id="IPR011989">
    <property type="entry name" value="ARM-like"/>
</dbReference>
<dbReference type="InterPro" id="IPR016024">
    <property type="entry name" value="ARM-type_fold"/>
</dbReference>
<dbReference type="AlphaFoldDB" id="A0AA88HKR4"/>
<dbReference type="GO" id="GO:0010008">
    <property type="term" value="C:endosome membrane"/>
    <property type="evidence" value="ECO:0007669"/>
    <property type="project" value="TreeGrafter"/>
</dbReference>
<comment type="caution">
    <text evidence="1">The sequence shown here is derived from an EMBL/GenBank/DDBJ whole genome shotgun (WGS) entry which is preliminary data.</text>
</comment>
<organism evidence="1 2">
    <name type="scientific">Artemia franciscana</name>
    <name type="common">Brine shrimp</name>
    <name type="synonym">Artemia sanfranciscana</name>
    <dbReference type="NCBI Taxonomy" id="6661"/>
    <lineage>
        <taxon>Eukaryota</taxon>
        <taxon>Metazoa</taxon>
        <taxon>Ecdysozoa</taxon>
        <taxon>Arthropoda</taxon>
        <taxon>Crustacea</taxon>
        <taxon>Branchiopoda</taxon>
        <taxon>Anostraca</taxon>
        <taxon>Artemiidae</taxon>
        <taxon>Artemia</taxon>
    </lineage>
</organism>
<dbReference type="PANTHER" id="PTHR36983">
    <property type="entry name" value="DNAJ HOMOLOG SUBFAMILY C MEMBER 13"/>
    <property type="match status" value="1"/>
</dbReference>
<dbReference type="SUPFAM" id="SSF48371">
    <property type="entry name" value="ARM repeat"/>
    <property type="match status" value="2"/>
</dbReference>
<dbReference type="GO" id="GO:0006898">
    <property type="term" value="P:receptor-mediated endocytosis"/>
    <property type="evidence" value="ECO:0007669"/>
    <property type="project" value="TreeGrafter"/>
</dbReference>
<feature type="non-terminal residue" evidence="1">
    <location>
        <position position="1"/>
    </location>
</feature>
<dbReference type="PANTHER" id="PTHR36983:SF2">
    <property type="entry name" value="DNAJ HOMOLOG SUBFAMILY C MEMBER 13"/>
    <property type="match status" value="1"/>
</dbReference>
<dbReference type="InterPro" id="IPR044978">
    <property type="entry name" value="GRV2/DNAJC13"/>
</dbReference>
<keyword evidence="2" id="KW-1185">Reference proteome</keyword>
<dbReference type="Gene3D" id="1.25.10.10">
    <property type="entry name" value="Leucine-rich Repeat Variant"/>
    <property type="match status" value="3"/>
</dbReference>
<gene>
    <name evidence="1" type="ORF">QYM36_014478</name>
</gene>
<evidence type="ECO:0000313" key="1">
    <source>
        <dbReference type="EMBL" id="KAK2708864.1"/>
    </source>
</evidence>
<name>A0AA88HKR4_ARTSF</name>
<protein>
    <submittedName>
        <fullName evidence="1">Uncharacterized protein</fullName>
    </submittedName>
</protein>
<dbReference type="GO" id="GO:2000641">
    <property type="term" value="P:regulation of early endosome to late endosome transport"/>
    <property type="evidence" value="ECO:0007669"/>
    <property type="project" value="InterPro"/>
</dbReference>
<dbReference type="GO" id="GO:0007032">
    <property type="term" value="P:endosome organization"/>
    <property type="evidence" value="ECO:0007669"/>
    <property type="project" value="InterPro"/>
</dbReference>
<evidence type="ECO:0000313" key="2">
    <source>
        <dbReference type="Proteomes" id="UP001187531"/>
    </source>
</evidence>
<accession>A0AA88HKR4</accession>
<dbReference type="Proteomes" id="UP001187531">
    <property type="component" value="Unassembled WGS sequence"/>
</dbReference>